<feature type="domain" description="Nucleotidyl transferase" evidence="1">
    <location>
        <begin position="7"/>
        <end position="152"/>
    </location>
</feature>
<organism evidence="2 3">
    <name type="scientific">Suipraeoptans intestinalis</name>
    <dbReference type="NCBI Taxonomy" id="2606628"/>
    <lineage>
        <taxon>Bacteria</taxon>
        <taxon>Bacillati</taxon>
        <taxon>Bacillota</taxon>
        <taxon>Clostridia</taxon>
        <taxon>Lachnospirales</taxon>
        <taxon>Lachnospiraceae</taxon>
        <taxon>Suipraeoptans</taxon>
    </lineage>
</organism>
<protein>
    <submittedName>
        <fullName evidence="2">Nucleotidyltransferase</fullName>
    </submittedName>
</protein>
<keyword evidence="3" id="KW-1185">Reference proteome</keyword>
<accession>A0A6N7V1E5</accession>
<proteinExistence type="predicted"/>
<dbReference type="Gene3D" id="3.90.550.10">
    <property type="entry name" value="Spore Coat Polysaccharide Biosynthesis Protein SpsA, Chain A"/>
    <property type="match status" value="1"/>
</dbReference>
<evidence type="ECO:0000313" key="3">
    <source>
        <dbReference type="Proteomes" id="UP000434409"/>
    </source>
</evidence>
<dbReference type="AlphaFoldDB" id="A0A6N7V1E5"/>
<gene>
    <name evidence="2" type="ORF">FYJ34_02145</name>
</gene>
<dbReference type="EMBL" id="VULY01000018">
    <property type="protein sequence ID" value="MSR93112.1"/>
    <property type="molecule type" value="Genomic_DNA"/>
</dbReference>
<dbReference type="RefSeq" id="WP_154475865.1">
    <property type="nucleotide sequence ID" value="NZ_VULY01000018.1"/>
</dbReference>
<reference evidence="2 3" key="1">
    <citation type="submission" date="2019-08" db="EMBL/GenBank/DDBJ databases">
        <title>In-depth cultivation of the pig gut microbiome towards novel bacterial diversity and tailored functional studies.</title>
        <authorList>
            <person name="Wylensek D."/>
            <person name="Hitch T.C.A."/>
            <person name="Clavel T."/>
        </authorList>
    </citation>
    <scope>NUCLEOTIDE SEQUENCE [LARGE SCALE GENOMIC DNA]</scope>
    <source>
        <strain evidence="2 3">68-1-5</strain>
    </source>
</reference>
<dbReference type="Pfam" id="PF00483">
    <property type="entry name" value="NTP_transferase"/>
    <property type="match status" value="1"/>
</dbReference>
<evidence type="ECO:0000313" key="2">
    <source>
        <dbReference type="EMBL" id="MSR93112.1"/>
    </source>
</evidence>
<keyword evidence="2" id="KW-0808">Transferase</keyword>
<dbReference type="InterPro" id="IPR029044">
    <property type="entry name" value="Nucleotide-diphossugar_trans"/>
</dbReference>
<dbReference type="InterPro" id="IPR005835">
    <property type="entry name" value="NTP_transferase_dom"/>
</dbReference>
<name>A0A6N7V1E5_9FIRM</name>
<dbReference type="SUPFAM" id="SSF53448">
    <property type="entry name" value="Nucleotide-diphospho-sugar transferases"/>
    <property type="match status" value="1"/>
</dbReference>
<dbReference type="GO" id="GO:0016740">
    <property type="term" value="F:transferase activity"/>
    <property type="evidence" value="ECO:0007669"/>
    <property type="project" value="UniProtKB-KW"/>
</dbReference>
<evidence type="ECO:0000259" key="1">
    <source>
        <dbReference type="Pfam" id="PF00483"/>
    </source>
</evidence>
<sequence length="302" mass="34177">MGKATLVVMAAGIGSRFGGGIKQLEPVGPSGELIIDYSIYDAKEAGFDKVVFVIRKDLEEEFKARIGDRIAKTIAVEYAFQEVEDIPQPFRQKYAGRKKPWGTGQAILVCKDLVQEPFLVINADDYYGRSAYRKAYEHLTGMKRQKDVLSACMVAFQLKHTVSENGAVTRGLCRMNQKHQLIGLDETSHIVKTSQGIGVQTDSFYSLDGDMEVSMNMWGFSPEIFERLQQGFERFLETVDPWDKKEYLLPDIVDAFLRSGQIEVTVLRSEDEWFGVTYKEDKDTVVKAIQKLLQEGRYPSSL</sequence>
<comment type="caution">
    <text evidence="2">The sequence shown here is derived from an EMBL/GenBank/DDBJ whole genome shotgun (WGS) entry which is preliminary data.</text>
</comment>
<dbReference type="Proteomes" id="UP000434409">
    <property type="component" value="Unassembled WGS sequence"/>
</dbReference>